<comment type="caution">
    <text evidence="1">The sequence shown here is derived from an EMBL/GenBank/DDBJ whole genome shotgun (WGS) entry which is preliminary data.</text>
</comment>
<reference evidence="1" key="1">
    <citation type="submission" date="2019-03" db="EMBL/GenBank/DDBJ databases">
        <title>Candidatus Syntrophosphaera thermopropionivorans: a novel player in syntrophic propionate oxidation during anaerobic digestion.</title>
        <authorList>
            <person name="Dyksma S."/>
        </authorList>
    </citation>
    <scope>NUCLEOTIDE SEQUENCE</scope>
    <source>
        <strain evidence="1">W5</strain>
    </source>
</reference>
<dbReference type="Proteomes" id="UP000294588">
    <property type="component" value="Unassembled WGS sequence"/>
</dbReference>
<gene>
    <name evidence="1" type="ORF">E0946_00935</name>
</gene>
<evidence type="ECO:0000313" key="2">
    <source>
        <dbReference type="Proteomes" id="UP000294588"/>
    </source>
</evidence>
<keyword evidence="2" id="KW-1185">Reference proteome</keyword>
<name>A0AC61QL78_9BACT</name>
<proteinExistence type="predicted"/>
<accession>A0AC61QL78</accession>
<sequence length="136" mass="15542">MIHCLQLNENLYAEIISIWDKTGISNPERADSFDSIQRTLEHGGILLLAYMEAILVGTIWLTNDYRRLYIHHMAVLPEFQKQGIGRSLLQEAIQIADKQGLQAKLEVHSDNAAALNLYRSMGFKVLDGYLVMIRRN</sequence>
<dbReference type="EMBL" id="SMOG01000001">
    <property type="protein sequence ID" value="TDF74680.1"/>
    <property type="molecule type" value="Genomic_DNA"/>
</dbReference>
<evidence type="ECO:0000313" key="1">
    <source>
        <dbReference type="EMBL" id="TDF74680.1"/>
    </source>
</evidence>
<protein>
    <submittedName>
        <fullName evidence="1">GNAT family N-acetyltransferase</fullName>
    </submittedName>
</protein>
<organism evidence="1 2">
    <name type="scientific">Candidatus Syntrophosphaera thermopropionivorans</name>
    <dbReference type="NCBI Taxonomy" id="2593015"/>
    <lineage>
        <taxon>Bacteria</taxon>
        <taxon>Pseudomonadati</taxon>
        <taxon>Candidatus Cloacimonadota</taxon>
        <taxon>Candidatus Cloacimonadia</taxon>
        <taxon>Candidatus Cloacimonadales</taxon>
        <taxon>Candidatus Cloacimonadaceae</taxon>
        <taxon>Candidatus Syntrophosphaera</taxon>
    </lineage>
</organism>